<evidence type="ECO:0000256" key="3">
    <source>
        <dbReference type="ARBA" id="ARBA00022723"/>
    </source>
</evidence>
<evidence type="ECO:0000313" key="9">
    <source>
        <dbReference type="Proteomes" id="UP000094112"/>
    </source>
</evidence>
<dbReference type="SUPFAM" id="SSF53623">
    <property type="entry name" value="MurD-like peptide ligases, catalytic domain"/>
    <property type="match status" value="1"/>
</dbReference>
<dbReference type="PROSITE" id="PS01011">
    <property type="entry name" value="FOLYLPOLYGLU_SYNT_1"/>
    <property type="match status" value="1"/>
</dbReference>
<evidence type="ECO:0000256" key="2">
    <source>
        <dbReference type="ARBA" id="ARBA00022598"/>
    </source>
</evidence>
<reference evidence="8 9" key="1">
    <citation type="journal article" date="2016" name="Proc. Natl. Acad. Sci. U.S.A.">
        <title>Comparative genomics of biotechnologically important yeasts.</title>
        <authorList>
            <person name="Riley R."/>
            <person name="Haridas S."/>
            <person name="Wolfe K.H."/>
            <person name="Lopes M.R."/>
            <person name="Hittinger C.T."/>
            <person name="Goeker M."/>
            <person name="Salamov A.A."/>
            <person name="Wisecaver J.H."/>
            <person name="Long T.M."/>
            <person name="Calvey C.H."/>
            <person name="Aerts A.L."/>
            <person name="Barry K.W."/>
            <person name="Choi C."/>
            <person name="Clum A."/>
            <person name="Coughlan A.Y."/>
            <person name="Deshpande S."/>
            <person name="Douglass A.P."/>
            <person name="Hanson S.J."/>
            <person name="Klenk H.-P."/>
            <person name="LaButti K.M."/>
            <person name="Lapidus A."/>
            <person name="Lindquist E.A."/>
            <person name="Lipzen A.M."/>
            <person name="Meier-Kolthoff J.P."/>
            <person name="Ohm R.A."/>
            <person name="Otillar R.P."/>
            <person name="Pangilinan J.L."/>
            <person name="Peng Y."/>
            <person name="Rokas A."/>
            <person name="Rosa C.A."/>
            <person name="Scheuner C."/>
            <person name="Sibirny A.A."/>
            <person name="Slot J.C."/>
            <person name="Stielow J.B."/>
            <person name="Sun H."/>
            <person name="Kurtzman C.P."/>
            <person name="Blackwell M."/>
            <person name="Grigoriev I.V."/>
            <person name="Jeffries T.W."/>
        </authorList>
    </citation>
    <scope>NUCLEOTIDE SEQUENCE [LARGE SCALE GENOMIC DNA]</scope>
    <source>
        <strain evidence="9">ATCC 58044 / CBS 1984 / NCYC 433 / NRRL Y-366-8</strain>
    </source>
</reference>
<accession>A0A1E3NW46</accession>
<comment type="catalytic activity">
    <reaction evidence="7">
        <text>7,8-dihydropteroate + L-glutamate + ATP = 7,8-dihydrofolate + ADP + phosphate + H(+)</text>
        <dbReference type="Rhea" id="RHEA:23584"/>
        <dbReference type="ChEBI" id="CHEBI:15378"/>
        <dbReference type="ChEBI" id="CHEBI:17839"/>
        <dbReference type="ChEBI" id="CHEBI:29985"/>
        <dbReference type="ChEBI" id="CHEBI:30616"/>
        <dbReference type="ChEBI" id="CHEBI:43474"/>
        <dbReference type="ChEBI" id="CHEBI:57451"/>
        <dbReference type="ChEBI" id="CHEBI:456216"/>
        <dbReference type="EC" id="6.3.2.12"/>
    </reaction>
</comment>
<name>A0A1E3NW46_WICAA</name>
<dbReference type="GO" id="GO:0006730">
    <property type="term" value="P:one-carbon metabolic process"/>
    <property type="evidence" value="ECO:0007669"/>
    <property type="project" value="UniProtKB-KW"/>
</dbReference>
<dbReference type="PANTHER" id="PTHR11136:SF0">
    <property type="entry name" value="DIHYDROFOLATE SYNTHETASE-RELATED"/>
    <property type="match status" value="1"/>
</dbReference>
<proteinExistence type="inferred from homology"/>
<dbReference type="EMBL" id="KV454214">
    <property type="protein sequence ID" value="ODQ57220.1"/>
    <property type="molecule type" value="Genomic_DNA"/>
</dbReference>
<keyword evidence="5 7" id="KW-0067">ATP-binding</keyword>
<keyword evidence="4 7" id="KW-0547">Nucleotide-binding</keyword>
<dbReference type="NCBIfam" id="TIGR01499">
    <property type="entry name" value="folC"/>
    <property type="match status" value="1"/>
</dbReference>
<evidence type="ECO:0000256" key="5">
    <source>
        <dbReference type="ARBA" id="ARBA00022840"/>
    </source>
</evidence>
<evidence type="ECO:0000313" key="8">
    <source>
        <dbReference type="EMBL" id="ODQ57220.1"/>
    </source>
</evidence>
<evidence type="ECO:0000256" key="6">
    <source>
        <dbReference type="ARBA" id="ARBA00022842"/>
    </source>
</evidence>
<dbReference type="PROSITE" id="PS01012">
    <property type="entry name" value="FOLYLPOLYGLU_SYNT_2"/>
    <property type="match status" value="1"/>
</dbReference>
<keyword evidence="2 7" id="KW-0436">Ligase</keyword>
<comment type="similarity">
    <text evidence="1 7">Belongs to the folylpolyglutamate synthase family.</text>
</comment>
<dbReference type="GO" id="GO:0008841">
    <property type="term" value="F:dihydrofolate synthase activity"/>
    <property type="evidence" value="ECO:0007669"/>
    <property type="project" value="UniProtKB-EC"/>
</dbReference>
<dbReference type="Gene3D" id="3.40.1190.10">
    <property type="entry name" value="Mur-like, catalytic domain"/>
    <property type="match status" value="1"/>
</dbReference>
<dbReference type="Gene3D" id="3.90.190.20">
    <property type="entry name" value="Mur ligase, C-terminal domain"/>
    <property type="match status" value="1"/>
</dbReference>
<dbReference type="STRING" id="683960.A0A1E3NW46"/>
<dbReference type="InterPro" id="IPR018109">
    <property type="entry name" value="Folylpolyglutamate_synth_CS"/>
</dbReference>
<sequence length="432" mass="47599">MPIDLGLSRIALLLSKLGNPHLKANFIHVSGTNGKGSVCAYLTSLLLSNTQDFKVGKFTSPHLLYRNDSVTLNNVPISLNIFTKVEKEIEELNLRFDIGATEFEILTATAFQIFHLENVDLAVIEVGLGGRLDSTNIIEGAIINSQNKIIKKGVLATGITKIGMDHENLLGSTLKQIAGEKAGIIKQKIPNVIDGTNDAAVLQVVKNKAAELGSENFVVTPASNDIVTSFGIVNRNESPLRGCYQLQNLSVSLKIIDLIFPFLKNSYPEKVKFSNQNVIKGVQDVEWPGRLQSLHLKYDSSKPSLEVLLDGAHNGQAALELHKYLKQKYNEEPITFIIAVTKGKDLTPLVSTLISPKDKIIVTKFGSVENMPWIKANEPQDLKQEILKYTQNVVIEPEVRKTFGLVEQGEHTVVCGSLYLVSEVLRLHNDNT</sequence>
<comment type="pathway">
    <text evidence="7">Cofactor biosynthesis; tetrahydrofolylpolyglutamate biosynthesis.</text>
</comment>
<keyword evidence="3" id="KW-0479">Metal-binding</keyword>
<dbReference type="PANTHER" id="PTHR11136">
    <property type="entry name" value="FOLYLPOLYGLUTAMATE SYNTHASE-RELATED"/>
    <property type="match status" value="1"/>
</dbReference>
<dbReference type="GeneID" id="30199851"/>
<dbReference type="AlphaFoldDB" id="A0A1E3NW46"/>
<dbReference type="PIRSF" id="PIRSF001563">
    <property type="entry name" value="Folylpolyglu_synth"/>
    <property type="match status" value="1"/>
</dbReference>
<dbReference type="UniPathway" id="UPA00850"/>
<dbReference type="SUPFAM" id="SSF53244">
    <property type="entry name" value="MurD-like peptide ligases, peptide-binding domain"/>
    <property type="match status" value="1"/>
</dbReference>
<evidence type="ECO:0000256" key="1">
    <source>
        <dbReference type="ARBA" id="ARBA00008276"/>
    </source>
</evidence>
<evidence type="ECO:0000256" key="4">
    <source>
        <dbReference type="ARBA" id="ARBA00022741"/>
    </source>
</evidence>
<dbReference type="GO" id="GO:0005524">
    <property type="term" value="F:ATP binding"/>
    <property type="evidence" value="ECO:0007669"/>
    <property type="project" value="UniProtKB-KW"/>
</dbReference>
<dbReference type="Proteomes" id="UP000094112">
    <property type="component" value="Unassembled WGS sequence"/>
</dbReference>
<dbReference type="InterPro" id="IPR036565">
    <property type="entry name" value="Mur-like_cat_sf"/>
</dbReference>
<keyword evidence="6" id="KW-0460">Magnesium</keyword>
<dbReference type="InterPro" id="IPR001645">
    <property type="entry name" value="Folylpolyglutamate_synth"/>
</dbReference>
<dbReference type="EC" id="6.3.2.12" evidence="7"/>
<dbReference type="OrthoDB" id="5212574at2759"/>
<keyword evidence="7" id="KW-0554">One-carbon metabolism</keyword>
<gene>
    <name evidence="8" type="ORF">WICANDRAFT_47779</name>
</gene>
<dbReference type="GO" id="GO:0004326">
    <property type="term" value="F:tetrahydrofolylpolyglutamate synthase activity"/>
    <property type="evidence" value="ECO:0007669"/>
    <property type="project" value="InterPro"/>
</dbReference>
<organism evidence="8 9">
    <name type="scientific">Wickerhamomyces anomalus (strain ATCC 58044 / CBS 1984 / NCYC 433 / NRRL Y-366-8)</name>
    <name type="common">Yeast</name>
    <name type="synonym">Hansenula anomala</name>
    <dbReference type="NCBI Taxonomy" id="683960"/>
    <lineage>
        <taxon>Eukaryota</taxon>
        <taxon>Fungi</taxon>
        <taxon>Dikarya</taxon>
        <taxon>Ascomycota</taxon>
        <taxon>Saccharomycotina</taxon>
        <taxon>Saccharomycetes</taxon>
        <taxon>Phaffomycetales</taxon>
        <taxon>Wickerhamomycetaceae</taxon>
        <taxon>Wickerhamomyces</taxon>
    </lineage>
</organism>
<keyword evidence="9" id="KW-1185">Reference proteome</keyword>
<dbReference type="RefSeq" id="XP_019036427.1">
    <property type="nucleotide sequence ID" value="XM_019182605.1"/>
</dbReference>
<dbReference type="GO" id="GO:0005739">
    <property type="term" value="C:mitochondrion"/>
    <property type="evidence" value="ECO:0007669"/>
    <property type="project" value="TreeGrafter"/>
</dbReference>
<evidence type="ECO:0000256" key="7">
    <source>
        <dbReference type="PIRNR" id="PIRNR001563"/>
    </source>
</evidence>
<dbReference type="InterPro" id="IPR036615">
    <property type="entry name" value="Mur_ligase_C_dom_sf"/>
</dbReference>
<dbReference type="GO" id="GO:0046872">
    <property type="term" value="F:metal ion binding"/>
    <property type="evidence" value="ECO:0007669"/>
    <property type="project" value="UniProtKB-KW"/>
</dbReference>
<protein>
    <recommendedName>
        <fullName evidence="7">Dihydrofolate synthetase</fullName>
        <ecNumber evidence="7">6.3.2.12</ecNumber>
    </recommendedName>
</protein>
<dbReference type="GO" id="GO:0005829">
    <property type="term" value="C:cytosol"/>
    <property type="evidence" value="ECO:0007669"/>
    <property type="project" value="TreeGrafter"/>
</dbReference>